<dbReference type="PANTHER" id="PTHR45745:SF1">
    <property type="entry name" value="PHOSPHOGLUCOMUTASE 2B-RELATED"/>
    <property type="match status" value="1"/>
</dbReference>
<evidence type="ECO:0000256" key="5">
    <source>
        <dbReference type="ARBA" id="ARBA00023235"/>
    </source>
</evidence>
<evidence type="ECO:0000256" key="1">
    <source>
        <dbReference type="ARBA" id="ARBA00010231"/>
    </source>
</evidence>
<dbReference type="RefSeq" id="WP_145374716.1">
    <property type="nucleotide sequence ID" value="NZ_CP036276.1"/>
</dbReference>
<sequence length="612" mass="66244">MSSTTPDERLRTAIAKIEAAAAENRLTPASATNASRWLTESYLAEYVPDVLALVDADRFEELDRLFWEVIPFGTGGRRGLMADIGSATINNRTIGESAQGLAVYMQQATGKTSGVAVVTSDTRLRSHDFAKLTATTFAANGLKVYLFESPRATPELSFAVRHLKCDVGAMVSASHNPPSDNGFKAYWSTGGQVLPPHDKGIIDCVYQCQELATIDFDEAVAAGKIEIIGAEVDRAYIANVLAMSLSQARDIKAVFTPLHGVGETAVYRAAEAAGFEGVTIFEPQRAADGNFPNVPDQLPNPERPEVFAPAIEQARAEDAALVLASDPDADRLGIAVRNGEGEYVHVSGNRIGVLIADYILRKRKEAGTLSPEHYVVETLVTTPLIAKLAQAADVRAIDDLLVGFKYIGQTMDREGPDNFVFGAEESLGYLAGQYARDKDAAIAGLYILELAAELHAEGKTLLDRLDEIYVEHGYFTESQTSLVSEGPTGKAQIDALMQTFRDAPPAELAGITLSRARDYGTHEVRSLPDNARVEDLPQPQGDLVFFDSAPGERQISFAARPSGTEPKIKFYYFAQASCPNKDALTTAKTNLEATLTDFKTALTEWVKKVVDN</sequence>
<dbReference type="InterPro" id="IPR016055">
    <property type="entry name" value="A-D-PHexomutase_a/b/a-I/II/III"/>
</dbReference>
<dbReference type="GO" id="GO:0046872">
    <property type="term" value="F:metal ion binding"/>
    <property type="evidence" value="ECO:0007669"/>
    <property type="project" value="UniProtKB-KW"/>
</dbReference>
<dbReference type="Pfam" id="PF02879">
    <property type="entry name" value="PGM_PMM_II"/>
    <property type="match status" value="1"/>
</dbReference>
<dbReference type="GO" id="GO:0008973">
    <property type="term" value="F:phosphopentomutase activity"/>
    <property type="evidence" value="ECO:0007669"/>
    <property type="project" value="TreeGrafter"/>
</dbReference>
<evidence type="ECO:0000256" key="2">
    <source>
        <dbReference type="ARBA" id="ARBA00022553"/>
    </source>
</evidence>
<evidence type="ECO:0000256" key="4">
    <source>
        <dbReference type="ARBA" id="ARBA00022842"/>
    </source>
</evidence>
<evidence type="ECO:0000259" key="6">
    <source>
        <dbReference type="Pfam" id="PF02878"/>
    </source>
</evidence>
<reference evidence="9 10" key="1">
    <citation type="submission" date="2019-02" db="EMBL/GenBank/DDBJ databases">
        <title>Deep-cultivation of Planctomycetes and their phenomic and genomic characterization uncovers novel biology.</title>
        <authorList>
            <person name="Wiegand S."/>
            <person name="Jogler M."/>
            <person name="Boedeker C."/>
            <person name="Pinto D."/>
            <person name="Vollmers J."/>
            <person name="Rivas-Marin E."/>
            <person name="Kohn T."/>
            <person name="Peeters S.H."/>
            <person name="Heuer A."/>
            <person name="Rast P."/>
            <person name="Oberbeckmann S."/>
            <person name="Bunk B."/>
            <person name="Jeske O."/>
            <person name="Meyerdierks A."/>
            <person name="Storesund J.E."/>
            <person name="Kallscheuer N."/>
            <person name="Luecker S."/>
            <person name="Lage O.M."/>
            <person name="Pohl T."/>
            <person name="Merkel B.J."/>
            <person name="Hornburger P."/>
            <person name="Mueller R.-W."/>
            <person name="Bruemmer F."/>
            <person name="Labrenz M."/>
            <person name="Spormann A.M."/>
            <person name="Op den Camp H."/>
            <person name="Overmann J."/>
            <person name="Amann R."/>
            <person name="Jetten M.S.M."/>
            <person name="Mascher T."/>
            <person name="Medema M.H."/>
            <person name="Devos D.P."/>
            <person name="Kaster A.-K."/>
            <person name="Ovreas L."/>
            <person name="Rohde M."/>
            <person name="Galperin M.Y."/>
            <person name="Jogler C."/>
        </authorList>
    </citation>
    <scope>NUCLEOTIDE SEQUENCE [LARGE SCALE GENOMIC DNA]</scope>
    <source>
        <strain evidence="9 10">Mal52</strain>
    </source>
</reference>
<dbReference type="CDD" id="cd05799">
    <property type="entry name" value="PGM2"/>
    <property type="match status" value="1"/>
</dbReference>
<keyword evidence="10" id="KW-1185">Reference proteome</keyword>
<evidence type="ECO:0000256" key="3">
    <source>
        <dbReference type="ARBA" id="ARBA00022723"/>
    </source>
</evidence>
<gene>
    <name evidence="9" type="primary">pgcA</name>
    <name evidence="9" type="ORF">Mal52_11670</name>
</gene>
<dbReference type="GO" id="GO:0006166">
    <property type="term" value="P:purine ribonucleoside salvage"/>
    <property type="evidence" value="ECO:0007669"/>
    <property type="project" value="TreeGrafter"/>
</dbReference>
<dbReference type="Pfam" id="PF02878">
    <property type="entry name" value="PGM_PMM_I"/>
    <property type="match status" value="1"/>
</dbReference>
<organism evidence="9 10">
    <name type="scientific">Symmachiella dynata</name>
    <dbReference type="NCBI Taxonomy" id="2527995"/>
    <lineage>
        <taxon>Bacteria</taxon>
        <taxon>Pseudomonadati</taxon>
        <taxon>Planctomycetota</taxon>
        <taxon>Planctomycetia</taxon>
        <taxon>Planctomycetales</taxon>
        <taxon>Planctomycetaceae</taxon>
        <taxon>Symmachiella</taxon>
    </lineage>
</organism>
<protein>
    <submittedName>
        <fullName evidence="9">Phosphoglucomutase</fullName>
        <ecNumber evidence="9">5.4.2.2</ecNumber>
    </submittedName>
</protein>
<dbReference type="InterPro" id="IPR005845">
    <property type="entry name" value="A-D-PHexomutase_a/b/a-II"/>
</dbReference>
<dbReference type="KEGG" id="sdyn:Mal52_11670"/>
<evidence type="ECO:0000313" key="9">
    <source>
        <dbReference type="EMBL" id="QDU42700.1"/>
    </source>
</evidence>
<dbReference type="InterPro" id="IPR036900">
    <property type="entry name" value="A-D-PHexomutase_C_sf"/>
</dbReference>
<dbReference type="EC" id="5.4.2.2" evidence="9"/>
<name>A0A517ZJQ1_9PLAN</name>
<feature type="domain" description="Alpha-D-phosphohexomutase alpha/beta/alpha" evidence="8">
    <location>
        <begin position="348"/>
        <end position="468"/>
    </location>
</feature>
<feature type="domain" description="Alpha-D-phosphohexomutase alpha/beta/alpha" evidence="7">
    <location>
        <begin position="237"/>
        <end position="338"/>
    </location>
</feature>
<evidence type="ECO:0000259" key="7">
    <source>
        <dbReference type="Pfam" id="PF02879"/>
    </source>
</evidence>
<dbReference type="SUPFAM" id="SSF55957">
    <property type="entry name" value="Phosphoglucomutase, C-terminal domain"/>
    <property type="match status" value="1"/>
</dbReference>
<evidence type="ECO:0000313" key="10">
    <source>
        <dbReference type="Proteomes" id="UP000319383"/>
    </source>
</evidence>
<dbReference type="EMBL" id="CP036276">
    <property type="protein sequence ID" value="QDU42700.1"/>
    <property type="molecule type" value="Genomic_DNA"/>
</dbReference>
<evidence type="ECO:0000259" key="8">
    <source>
        <dbReference type="Pfam" id="PF02880"/>
    </source>
</evidence>
<dbReference type="InterPro" id="IPR005846">
    <property type="entry name" value="A-D-PHexomutase_a/b/a-III"/>
</dbReference>
<dbReference type="InterPro" id="IPR005844">
    <property type="entry name" value="A-D-PHexomutase_a/b/a-I"/>
</dbReference>
<dbReference type="AlphaFoldDB" id="A0A517ZJQ1"/>
<dbReference type="SUPFAM" id="SSF53738">
    <property type="entry name" value="Phosphoglucomutase, first 3 domains"/>
    <property type="match status" value="3"/>
</dbReference>
<proteinExistence type="inferred from homology"/>
<comment type="similarity">
    <text evidence="1">Belongs to the phosphohexose mutase family.</text>
</comment>
<dbReference type="GO" id="GO:0004614">
    <property type="term" value="F:phosphoglucomutase activity"/>
    <property type="evidence" value="ECO:0007669"/>
    <property type="project" value="UniProtKB-EC"/>
</dbReference>
<dbReference type="Proteomes" id="UP000319383">
    <property type="component" value="Chromosome"/>
</dbReference>
<dbReference type="Gene3D" id="3.40.120.10">
    <property type="entry name" value="Alpha-D-Glucose-1,6-Bisphosphate, subunit A, domain 3"/>
    <property type="match status" value="3"/>
</dbReference>
<keyword evidence="4" id="KW-0460">Magnesium</keyword>
<dbReference type="Pfam" id="PF02880">
    <property type="entry name" value="PGM_PMM_III"/>
    <property type="match status" value="1"/>
</dbReference>
<dbReference type="GO" id="GO:0005975">
    <property type="term" value="P:carbohydrate metabolic process"/>
    <property type="evidence" value="ECO:0007669"/>
    <property type="project" value="InterPro"/>
</dbReference>
<keyword evidence="2" id="KW-0597">Phosphoprotein</keyword>
<feature type="domain" description="Alpha-D-phosphohexomutase alpha/beta/alpha" evidence="6">
    <location>
        <begin position="72"/>
        <end position="205"/>
    </location>
</feature>
<keyword evidence="3" id="KW-0479">Metal-binding</keyword>
<dbReference type="PANTHER" id="PTHR45745">
    <property type="entry name" value="PHOSPHOMANNOMUTASE 45A"/>
    <property type="match status" value="1"/>
</dbReference>
<accession>A0A517ZJQ1</accession>
<keyword evidence="5 9" id="KW-0413">Isomerase</keyword>